<evidence type="ECO:0000256" key="7">
    <source>
        <dbReference type="ARBA" id="ARBA00023136"/>
    </source>
</evidence>
<feature type="transmembrane region" description="Helical" evidence="8">
    <location>
        <begin position="33"/>
        <end position="55"/>
    </location>
</feature>
<dbReference type="FunFam" id="1.20.1250.20:FF:000218">
    <property type="entry name" value="facilitated trehalose transporter Tret1"/>
    <property type="match status" value="1"/>
</dbReference>
<feature type="transmembrane region" description="Helical" evidence="8">
    <location>
        <begin position="112"/>
        <end position="130"/>
    </location>
</feature>
<dbReference type="PANTHER" id="PTHR48021:SF1">
    <property type="entry name" value="GH07001P-RELATED"/>
    <property type="match status" value="1"/>
</dbReference>
<evidence type="ECO:0000256" key="4">
    <source>
        <dbReference type="ARBA" id="ARBA00022597"/>
    </source>
</evidence>
<dbReference type="InParanoid" id="A0A6P7FMJ8"/>
<evidence type="ECO:0000256" key="6">
    <source>
        <dbReference type="ARBA" id="ARBA00022989"/>
    </source>
</evidence>
<reference evidence="10" key="1">
    <citation type="submission" date="2025-08" db="UniProtKB">
        <authorList>
            <consortium name="RefSeq"/>
        </authorList>
    </citation>
    <scope>IDENTIFICATION</scope>
    <source>
        <tissue evidence="10">Whole insect</tissue>
    </source>
</reference>
<feature type="transmembrane region" description="Helical" evidence="8">
    <location>
        <begin position="347"/>
        <end position="368"/>
    </location>
</feature>
<dbReference type="PROSITE" id="PS50850">
    <property type="entry name" value="MFS"/>
    <property type="match status" value="1"/>
</dbReference>
<feature type="transmembrane region" description="Helical" evidence="8">
    <location>
        <begin position="82"/>
        <end position="100"/>
    </location>
</feature>
<dbReference type="InterPro" id="IPR020846">
    <property type="entry name" value="MFS_dom"/>
</dbReference>
<dbReference type="PANTHER" id="PTHR48021">
    <property type="match status" value="1"/>
</dbReference>
<evidence type="ECO:0000256" key="3">
    <source>
        <dbReference type="ARBA" id="ARBA00022475"/>
    </source>
</evidence>
<evidence type="ECO:0000256" key="8">
    <source>
        <dbReference type="SAM" id="Phobius"/>
    </source>
</evidence>
<evidence type="ECO:0000259" key="9">
    <source>
        <dbReference type="PROSITE" id="PS50850"/>
    </source>
</evidence>
<evidence type="ECO:0000256" key="5">
    <source>
        <dbReference type="ARBA" id="ARBA00022692"/>
    </source>
</evidence>
<dbReference type="InterPro" id="IPR005828">
    <property type="entry name" value="MFS_sugar_transport-like"/>
</dbReference>
<keyword evidence="2" id="KW-0813">Transport</keyword>
<comment type="subcellular location">
    <subcellularLocation>
        <location evidence="1">Cell membrane</location>
        <topology evidence="1">Multi-pass membrane protein</topology>
    </subcellularLocation>
</comment>
<feature type="transmembrane region" description="Helical" evidence="8">
    <location>
        <begin position="450"/>
        <end position="468"/>
    </location>
</feature>
<keyword evidence="5 8" id="KW-0812">Transmembrane</keyword>
<dbReference type="GO" id="GO:0005886">
    <property type="term" value="C:plasma membrane"/>
    <property type="evidence" value="ECO:0007669"/>
    <property type="project" value="UniProtKB-SubCell"/>
</dbReference>
<feature type="transmembrane region" description="Helical" evidence="8">
    <location>
        <begin position="136"/>
        <end position="158"/>
    </location>
</feature>
<organism evidence="10">
    <name type="scientific">Diabrotica virgifera virgifera</name>
    <name type="common">western corn rootworm</name>
    <dbReference type="NCBI Taxonomy" id="50390"/>
    <lineage>
        <taxon>Eukaryota</taxon>
        <taxon>Metazoa</taxon>
        <taxon>Ecdysozoa</taxon>
        <taxon>Arthropoda</taxon>
        <taxon>Hexapoda</taxon>
        <taxon>Insecta</taxon>
        <taxon>Pterygota</taxon>
        <taxon>Neoptera</taxon>
        <taxon>Endopterygota</taxon>
        <taxon>Coleoptera</taxon>
        <taxon>Polyphaga</taxon>
        <taxon>Cucujiformia</taxon>
        <taxon>Chrysomeloidea</taxon>
        <taxon>Chrysomelidae</taxon>
        <taxon>Galerucinae</taxon>
        <taxon>Diabroticina</taxon>
        <taxon>Diabroticites</taxon>
        <taxon>Diabrotica</taxon>
    </lineage>
</organism>
<feature type="transmembrane region" description="Helical" evidence="8">
    <location>
        <begin position="320"/>
        <end position="340"/>
    </location>
</feature>
<feature type="domain" description="Major facilitator superfamily (MFS) profile" evidence="9">
    <location>
        <begin position="37"/>
        <end position="472"/>
    </location>
</feature>
<dbReference type="GO" id="GO:0022857">
    <property type="term" value="F:transmembrane transporter activity"/>
    <property type="evidence" value="ECO:0007669"/>
    <property type="project" value="InterPro"/>
</dbReference>
<keyword evidence="4" id="KW-0762">Sugar transport</keyword>
<dbReference type="SUPFAM" id="SSF103473">
    <property type="entry name" value="MFS general substrate transporter"/>
    <property type="match status" value="1"/>
</dbReference>
<dbReference type="InterPro" id="IPR036259">
    <property type="entry name" value="MFS_trans_sf"/>
</dbReference>
<gene>
    <name evidence="10" type="primary">LOC114332005</name>
</gene>
<dbReference type="Pfam" id="PF00083">
    <property type="entry name" value="Sugar_tr"/>
    <property type="match status" value="1"/>
</dbReference>
<dbReference type="RefSeq" id="XP_028137499.1">
    <property type="nucleotide sequence ID" value="XM_028281698.1"/>
</dbReference>
<evidence type="ECO:0000256" key="2">
    <source>
        <dbReference type="ARBA" id="ARBA00022448"/>
    </source>
</evidence>
<name>A0A6P7FMJ8_DIAVI</name>
<feature type="transmembrane region" description="Helical" evidence="8">
    <location>
        <begin position="280"/>
        <end position="300"/>
    </location>
</feature>
<evidence type="ECO:0000256" key="1">
    <source>
        <dbReference type="ARBA" id="ARBA00004651"/>
    </source>
</evidence>
<dbReference type="InterPro" id="IPR050549">
    <property type="entry name" value="MFS_Trehalose_Transporter"/>
</dbReference>
<keyword evidence="7 8" id="KW-0472">Membrane</keyword>
<evidence type="ECO:0000313" key="10">
    <source>
        <dbReference type="RefSeq" id="XP_028137499.1"/>
    </source>
</evidence>
<sequence length="486" mass="53654">MNTRTSEEIKYAPVSRNGFQEINYIHERKSDTLYVYFTIITIVLTWIGGVATSVWSSPAIMKMKSNDTNINPLGRPITTEEISMLLGIPGIIALTGFILFPKLADCIGRKKSLLVAALLMFLSIVATSFTKDITSLIVFITFINIFFFGILAIVPVYITEICESHNRAKFSCIMTLCIPLGQLYVYIIGPIFSFRTFTLLTAAPLIPFMVLYSFATESPVFLLSKGRREECLNALTKLRGNKSEKELELDLIQMRESLSSSKQCKSVRTLSLLRTKRTRVGIMLGFLPITVQYFCGAAVFMPLMAPILDESGSNLSGNTLAMIVGAVKVTSFGFTSIIVERVGKKKLLVISSAATAIPITLLGVFFYLKSIGSPLVLQNRWVPLVSVVAFFIFYSIGLGSIPLGLIGELFTLDCRATATGLIMTIVNLLCIIYTASYPLLAEAIGSHSCMWIFGFTCCLGAILIKFVYPETTGKSITEIQQILIRY</sequence>
<dbReference type="Gene3D" id="1.20.1250.20">
    <property type="entry name" value="MFS general substrate transporter like domains"/>
    <property type="match status" value="1"/>
</dbReference>
<feature type="transmembrane region" description="Helical" evidence="8">
    <location>
        <begin position="194"/>
        <end position="215"/>
    </location>
</feature>
<keyword evidence="6 8" id="KW-1133">Transmembrane helix</keyword>
<keyword evidence="3" id="KW-1003">Cell membrane</keyword>
<accession>A0A6P7FMJ8</accession>
<feature type="transmembrane region" description="Helical" evidence="8">
    <location>
        <begin position="418"/>
        <end position="438"/>
    </location>
</feature>
<feature type="transmembrane region" description="Helical" evidence="8">
    <location>
        <begin position="380"/>
        <end position="406"/>
    </location>
</feature>
<protein>
    <submittedName>
        <fullName evidence="10">Facilitated trehalose transporter Tret1-like</fullName>
    </submittedName>
</protein>
<dbReference type="AlphaFoldDB" id="A0A6P7FMJ8"/>
<proteinExistence type="predicted"/>
<feature type="transmembrane region" description="Helical" evidence="8">
    <location>
        <begin position="170"/>
        <end position="188"/>
    </location>
</feature>